<reference evidence="3 4" key="1">
    <citation type="journal article" date="2018" name="Nat. Genet.">
        <title>The Rosa genome provides new insights in the design of modern roses.</title>
        <authorList>
            <person name="Bendahmane M."/>
        </authorList>
    </citation>
    <scope>NUCLEOTIDE SEQUENCE [LARGE SCALE GENOMIC DNA]</scope>
    <source>
        <strain evidence="4">cv. Old Blush</strain>
    </source>
</reference>
<dbReference type="PANTHER" id="PTHR31672">
    <property type="entry name" value="BNACNNG10540D PROTEIN"/>
    <property type="match status" value="1"/>
</dbReference>
<dbReference type="SUPFAM" id="SSF81383">
    <property type="entry name" value="F-box domain"/>
    <property type="match status" value="1"/>
</dbReference>
<evidence type="ECO:0000259" key="1">
    <source>
        <dbReference type="Pfam" id="PF07734"/>
    </source>
</evidence>
<dbReference type="Gene3D" id="1.20.1280.50">
    <property type="match status" value="1"/>
</dbReference>
<accession>A0A2P6RWC7</accession>
<dbReference type="InterPro" id="IPR036047">
    <property type="entry name" value="F-box-like_dom_sf"/>
</dbReference>
<dbReference type="PANTHER" id="PTHR31672:SF2">
    <property type="entry name" value="F-BOX DOMAIN-CONTAINING PROTEIN"/>
    <property type="match status" value="1"/>
</dbReference>
<feature type="domain" description="F-box associated beta-propeller type 1" evidence="1">
    <location>
        <begin position="88"/>
        <end position="273"/>
    </location>
</feature>
<gene>
    <name evidence="3" type="ORF">RchiOBHm_Chr2g0136491</name>
</gene>
<dbReference type="Proteomes" id="UP000238479">
    <property type="component" value="Chromosome 2"/>
</dbReference>
<dbReference type="InterPro" id="IPR015915">
    <property type="entry name" value="Kelch-typ_b-propeller"/>
</dbReference>
<dbReference type="Pfam" id="PF07734">
    <property type="entry name" value="FBA_1"/>
    <property type="match status" value="1"/>
</dbReference>
<dbReference type="EMBL" id="PDCK01000040">
    <property type="protein sequence ID" value="PRQ50728.1"/>
    <property type="molecule type" value="Genomic_DNA"/>
</dbReference>
<dbReference type="InterPro" id="IPR001810">
    <property type="entry name" value="F-box_dom"/>
</dbReference>
<dbReference type="Gene3D" id="2.120.10.80">
    <property type="entry name" value="Kelch-type beta propeller"/>
    <property type="match status" value="1"/>
</dbReference>
<dbReference type="Pfam" id="PF12937">
    <property type="entry name" value="F-box-like"/>
    <property type="match status" value="1"/>
</dbReference>
<feature type="domain" description="F-box" evidence="2">
    <location>
        <begin position="2"/>
        <end position="39"/>
    </location>
</feature>
<evidence type="ECO:0000259" key="2">
    <source>
        <dbReference type="Pfam" id="PF12937"/>
    </source>
</evidence>
<evidence type="ECO:0000313" key="4">
    <source>
        <dbReference type="Proteomes" id="UP000238479"/>
    </source>
</evidence>
<name>A0A2P6RWC7_ROSCH</name>
<dbReference type="CDD" id="cd09917">
    <property type="entry name" value="F-box_SF"/>
    <property type="match status" value="1"/>
</dbReference>
<dbReference type="InterPro" id="IPR050796">
    <property type="entry name" value="SCF_F-box_component"/>
</dbReference>
<dbReference type="OMA" id="CIWELKE"/>
<dbReference type="STRING" id="74649.A0A2P6RWC7"/>
<dbReference type="AlphaFoldDB" id="A0A2P6RWC7"/>
<sequence>MWSDLPFDLLSNIFFFLSPDSFACAKAACRNWHQACASTPSFKNPFLLQKQLHPPWFIALPLRNNSLSCYAHNPINTTNNNWYEISLDFLTHPIRLVAHFEGLLLVRPSISTVLQLGVCNPFTRQYKQLPTLNIRRTNPAVGVISLPAFSNTKLMFGTDSFHCFGIYVAGGMSAAPRGGATYEPTLEMYDPQLDAWRVVGSMPMEFAVRLTVWTPKESVYCDGVLYWMTSARAYSLMGCDISSNSWRELSVPMADKLEFAVLVLRNGRLTLVGGTCALGVCIWELGEGESWVMVETVPSELGMRFIGEKGSWDRTKCVGSDGAIYLYRDLWAGMVVWREVGEGNSKWEWFWIEGCSSIRGKQVRNMQIKGLLMHPNLVPSSIF</sequence>
<proteinExistence type="predicted"/>
<dbReference type="Gramene" id="PRQ50728">
    <property type="protein sequence ID" value="PRQ50728"/>
    <property type="gene ID" value="RchiOBHm_Chr2g0136491"/>
</dbReference>
<organism evidence="3 4">
    <name type="scientific">Rosa chinensis</name>
    <name type="common">China rose</name>
    <dbReference type="NCBI Taxonomy" id="74649"/>
    <lineage>
        <taxon>Eukaryota</taxon>
        <taxon>Viridiplantae</taxon>
        <taxon>Streptophyta</taxon>
        <taxon>Embryophyta</taxon>
        <taxon>Tracheophyta</taxon>
        <taxon>Spermatophyta</taxon>
        <taxon>Magnoliopsida</taxon>
        <taxon>eudicotyledons</taxon>
        <taxon>Gunneridae</taxon>
        <taxon>Pentapetalae</taxon>
        <taxon>rosids</taxon>
        <taxon>fabids</taxon>
        <taxon>Rosales</taxon>
        <taxon>Rosaceae</taxon>
        <taxon>Rosoideae</taxon>
        <taxon>Rosoideae incertae sedis</taxon>
        <taxon>Rosa</taxon>
    </lineage>
</organism>
<comment type="caution">
    <text evidence="3">The sequence shown here is derived from an EMBL/GenBank/DDBJ whole genome shotgun (WGS) entry which is preliminary data.</text>
</comment>
<protein>
    <submittedName>
        <fullName evidence="3">Putative F-box domain, galactose oxidase, beta-propeller</fullName>
    </submittedName>
</protein>
<dbReference type="InterPro" id="IPR006527">
    <property type="entry name" value="F-box-assoc_dom_typ1"/>
</dbReference>
<dbReference type="OrthoDB" id="7956040at2759"/>
<dbReference type="SUPFAM" id="SSF117281">
    <property type="entry name" value="Kelch motif"/>
    <property type="match status" value="1"/>
</dbReference>
<evidence type="ECO:0000313" key="3">
    <source>
        <dbReference type="EMBL" id="PRQ50728.1"/>
    </source>
</evidence>
<keyword evidence="4" id="KW-1185">Reference proteome</keyword>